<evidence type="ECO:0000256" key="2">
    <source>
        <dbReference type="ARBA" id="ARBA00023002"/>
    </source>
</evidence>
<protein>
    <recommendedName>
        <fullName evidence="3">NAD-dependent epimerase/dehydratase domain-containing protein</fullName>
    </recommendedName>
</protein>
<dbReference type="PANTHER" id="PTHR10366">
    <property type="entry name" value="NAD DEPENDENT EPIMERASE/DEHYDRATASE"/>
    <property type="match status" value="1"/>
</dbReference>
<keyword evidence="2" id="KW-0560">Oxidoreductase</keyword>
<evidence type="ECO:0000256" key="1">
    <source>
        <dbReference type="ARBA" id="ARBA00022857"/>
    </source>
</evidence>
<sequence>MLLLLDPTRQQRERESERRRKACVTGGAGYVGSSLVKKLLEKGYTVHSTLRNLQDESKTSIRRGFPQANERLVLFEADIYKPHDYEAAIQGCEIVFHVATPFEHQKDSQFKNTSEAAIAGVKSIAKYCINSGTVRRLIYTASVVAASPLKDDGTGFKDFIDETCWTPLNLSAGSNDLLKWYTDSKTRAEKEILSYGKGENGCGGLEVVSLACGIVGGETFLNFTPLSAAVLISQVKDNEATWHSLKFLEELDGKIPVVHIDDVCEAHIFCAENPSTKGRFLVASSYVSSADIAHHFFQTYPEFHLKQRYLEGPKREIKWASTKLTDKGFVYKNNLKMILDDCIGCAKRTGYL</sequence>
<dbReference type="FunFam" id="3.40.50.720:FF:000645">
    <property type="entry name" value="Anthocyanidin reductase ((2S)-flavan-3-ol-forming)"/>
    <property type="match status" value="1"/>
</dbReference>
<reference evidence="4 5" key="1">
    <citation type="submission" date="2024-01" db="EMBL/GenBank/DDBJ databases">
        <title>The genomes of 5 underutilized Papilionoideae crops provide insights into root nodulation and disease resistanc.</title>
        <authorList>
            <person name="Jiang F."/>
        </authorList>
    </citation>
    <scope>NUCLEOTIDE SEQUENCE [LARGE SCALE GENOMIC DNA]</scope>
    <source>
        <strain evidence="4">LVBAO_FW01</strain>
        <tissue evidence="4">Leaves</tissue>
    </source>
</reference>
<dbReference type="InterPro" id="IPR036291">
    <property type="entry name" value="NAD(P)-bd_dom_sf"/>
</dbReference>
<organism evidence="4 5">
    <name type="scientific">Canavalia gladiata</name>
    <name type="common">Sword bean</name>
    <name type="synonym">Dolichos gladiatus</name>
    <dbReference type="NCBI Taxonomy" id="3824"/>
    <lineage>
        <taxon>Eukaryota</taxon>
        <taxon>Viridiplantae</taxon>
        <taxon>Streptophyta</taxon>
        <taxon>Embryophyta</taxon>
        <taxon>Tracheophyta</taxon>
        <taxon>Spermatophyta</taxon>
        <taxon>Magnoliopsida</taxon>
        <taxon>eudicotyledons</taxon>
        <taxon>Gunneridae</taxon>
        <taxon>Pentapetalae</taxon>
        <taxon>rosids</taxon>
        <taxon>fabids</taxon>
        <taxon>Fabales</taxon>
        <taxon>Fabaceae</taxon>
        <taxon>Papilionoideae</taxon>
        <taxon>50 kb inversion clade</taxon>
        <taxon>NPAAA clade</taxon>
        <taxon>indigoferoid/millettioid clade</taxon>
        <taxon>Phaseoleae</taxon>
        <taxon>Canavalia</taxon>
    </lineage>
</organism>
<dbReference type="AlphaFoldDB" id="A0AAN9LL33"/>
<feature type="domain" description="NAD-dependent epimerase/dehydratase" evidence="3">
    <location>
        <begin position="23"/>
        <end position="277"/>
    </location>
</feature>
<dbReference type="GO" id="GO:0016616">
    <property type="term" value="F:oxidoreductase activity, acting on the CH-OH group of donors, NAD or NADP as acceptor"/>
    <property type="evidence" value="ECO:0007669"/>
    <property type="project" value="TreeGrafter"/>
</dbReference>
<proteinExistence type="predicted"/>
<keyword evidence="1" id="KW-0521">NADP</keyword>
<dbReference type="EMBL" id="JAYMYQ010000004">
    <property type="protein sequence ID" value="KAK7338035.1"/>
    <property type="molecule type" value="Genomic_DNA"/>
</dbReference>
<dbReference type="Pfam" id="PF01370">
    <property type="entry name" value="Epimerase"/>
    <property type="match status" value="1"/>
</dbReference>
<dbReference type="SUPFAM" id="SSF51735">
    <property type="entry name" value="NAD(P)-binding Rossmann-fold domains"/>
    <property type="match status" value="1"/>
</dbReference>
<gene>
    <name evidence="4" type="ORF">VNO77_18632</name>
</gene>
<name>A0AAN9LL33_CANGL</name>
<dbReference type="PANTHER" id="PTHR10366:SF808">
    <property type="entry name" value="DIHYDROFLAVONOL-4-REDUCTASE-LIKE PROTEIN"/>
    <property type="match status" value="1"/>
</dbReference>
<evidence type="ECO:0000313" key="5">
    <source>
        <dbReference type="Proteomes" id="UP001367508"/>
    </source>
</evidence>
<dbReference type="InterPro" id="IPR050425">
    <property type="entry name" value="NAD(P)_dehydrat-like"/>
</dbReference>
<comment type="caution">
    <text evidence="4">The sequence shown here is derived from an EMBL/GenBank/DDBJ whole genome shotgun (WGS) entry which is preliminary data.</text>
</comment>
<dbReference type="Proteomes" id="UP001367508">
    <property type="component" value="Unassembled WGS sequence"/>
</dbReference>
<dbReference type="InterPro" id="IPR001509">
    <property type="entry name" value="Epimerase_deHydtase"/>
</dbReference>
<evidence type="ECO:0000313" key="4">
    <source>
        <dbReference type="EMBL" id="KAK7338035.1"/>
    </source>
</evidence>
<dbReference type="Gene3D" id="3.40.50.720">
    <property type="entry name" value="NAD(P)-binding Rossmann-like Domain"/>
    <property type="match status" value="1"/>
</dbReference>
<accession>A0AAN9LL33</accession>
<keyword evidence="5" id="KW-1185">Reference proteome</keyword>
<evidence type="ECO:0000259" key="3">
    <source>
        <dbReference type="Pfam" id="PF01370"/>
    </source>
</evidence>